<sequence>MLKDGLFVNYLLTAFRSSKRDKINFVLTILGLSIGMAASLLIALYAINENAYDEFQPNAKQTYRLIQHHLPTGNDYPLSTPRATQHLKKLSGVEDVFQLVRTLWLIENRVKIDDQYFKLEKNFAATENIKDFISINTLRGNLTEALTHPDRLALSESEAIRLFGTTDIIGETLPVKNSNDTWTVVAVFSDLPDNSHFSINSLIAATPYIDVIGSHSYTYVRLSENADIKIISDATSRIFADIWGWDINQLQFYLQPLLDIHLAPNIKHDMKVGGSANTVSITIMLSILLLLISSFNYINMSIAQGGRRAKEVGIRKVLGAGRLKLVLQFLGESVIFALFSALIAASIVELILPAFNQLVGRELTIGNWSSIIVPVMFVTLLIGLISGIYPALFMSSFSLKRVISGDLERGKTAVFVRKCSMVFQSGLSVGLIIAAVNLYLQFDHLQNLPVNYEKSSRLQVIDAPHEKIYAQENDSFFQALTKISGVKSATPIDFELTKSFYAGIYNVSVSGEKPFSDGIGYGGTGYNAAETIGLQLVAGRDFSKEFTSDWFNKETKTMSIMIPESALSTVGYANADEAIGKTWQFSAGRYHQINALIVGVFKDIKVGSVKESYTPAILGCGLSWSSVYSILLQVSDQDSITLHNEVRELMRKQLHIDPVEIQVVEANYFALYYEDKRLAKTVAIFSGLAVFLTCIGMFGLAAYSAQRRSQEVAIRKVLGASRLTLVSLLAKESILLVGISLLFAFPFTFYLLNDWLSQFNERIEQSLPVYLLAGLVVSVITWLTVLTIALHTASVRPAFVLRCE</sequence>
<evidence type="ECO:0000256" key="5">
    <source>
        <dbReference type="ARBA" id="ARBA00023136"/>
    </source>
</evidence>
<dbReference type="RefSeq" id="WP_142891710.1">
    <property type="nucleotide sequence ID" value="NZ_ML660160.1"/>
</dbReference>
<keyword evidence="5 6" id="KW-0472">Membrane</keyword>
<feature type="transmembrane region" description="Helical" evidence="6">
    <location>
        <begin position="279"/>
        <end position="298"/>
    </location>
</feature>
<feature type="transmembrane region" description="Helical" evidence="6">
    <location>
        <begin position="682"/>
        <end position="703"/>
    </location>
</feature>
<evidence type="ECO:0000259" key="8">
    <source>
        <dbReference type="Pfam" id="PF12704"/>
    </source>
</evidence>
<comment type="subcellular location">
    <subcellularLocation>
        <location evidence="1">Cell membrane</location>
        <topology evidence="1">Multi-pass membrane protein</topology>
    </subcellularLocation>
</comment>
<keyword evidence="2" id="KW-1003">Cell membrane</keyword>
<dbReference type="InterPro" id="IPR003838">
    <property type="entry name" value="ABC3_permease_C"/>
</dbReference>
<dbReference type="GO" id="GO:0022857">
    <property type="term" value="F:transmembrane transporter activity"/>
    <property type="evidence" value="ECO:0007669"/>
    <property type="project" value="TreeGrafter"/>
</dbReference>
<dbReference type="PANTHER" id="PTHR30572:SF18">
    <property type="entry name" value="ABC-TYPE MACROLIDE FAMILY EXPORT SYSTEM PERMEASE COMPONENT 2"/>
    <property type="match status" value="1"/>
</dbReference>
<reference evidence="9 10" key="1">
    <citation type="submission" date="2019-07" db="EMBL/GenBank/DDBJ databases">
        <title>Draft genome for Aliikangiella sp. M105.</title>
        <authorList>
            <person name="Wang G."/>
        </authorList>
    </citation>
    <scope>NUCLEOTIDE SEQUENCE [LARGE SCALE GENOMIC DNA]</scope>
    <source>
        <strain evidence="9 10">M105</strain>
    </source>
</reference>
<gene>
    <name evidence="9" type="ORF">FLL46_01825</name>
</gene>
<keyword evidence="3 6" id="KW-0812">Transmembrane</keyword>
<proteinExistence type="predicted"/>
<evidence type="ECO:0000256" key="3">
    <source>
        <dbReference type="ARBA" id="ARBA00022692"/>
    </source>
</evidence>
<feature type="domain" description="ABC3 transporter permease C-terminal" evidence="7">
    <location>
        <begin position="684"/>
        <end position="794"/>
    </location>
</feature>
<organism evidence="9 10">
    <name type="scientific">Aliikangiella coralliicola</name>
    <dbReference type="NCBI Taxonomy" id="2592383"/>
    <lineage>
        <taxon>Bacteria</taxon>
        <taxon>Pseudomonadati</taxon>
        <taxon>Pseudomonadota</taxon>
        <taxon>Gammaproteobacteria</taxon>
        <taxon>Oceanospirillales</taxon>
        <taxon>Pleioneaceae</taxon>
        <taxon>Aliikangiella</taxon>
    </lineage>
</organism>
<dbReference type="InterPro" id="IPR025857">
    <property type="entry name" value="MacB_PCD"/>
</dbReference>
<feature type="domain" description="MacB-like periplasmic core" evidence="8">
    <location>
        <begin position="26"/>
        <end position="234"/>
    </location>
</feature>
<feature type="domain" description="ABC3 transporter permease C-terminal" evidence="7">
    <location>
        <begin position="283"/>
        <end position="396"/>
    </location>
</feature>
<evidence type="ECO:0000256" key="4">
    <source>
        <dbReference type="ARBA" id="ARBA00022989"/>
    </source>
</evidence>
<dbReference type="GO" id="GO:0005886">
    <property type="term" value="C:plasma membrane"/>
    <property type="evidence" value="ECO:0007669"/>
    <property type="project" value="UniProtKB-SubCell"/>
</dbReference>
<comment type="caution">
    <text evidence="9">The sequence shown here is derived from an EMBL/GenBank/DDBJ whole genome shotgun (WGS) entry which is preliminary data.</text>
</comment>
<evidence type="ECO:0000256" key="1">
    <source>
        <dbReference type="ARBA" id="ARBA00004651"/>
    </source>
</evidence>
<dbReference type="OrthoDB" id="9770036at2"/>
<protein>
    <submittedName>
        <fullName evidence="9">FtsX-like permease family protein</fullName>
    </submittedName>
</protein>
<accession>A0A545UJK3</accession>
<feature type="transmembrane region" description="Helical" evidence="6">
    <location>
        <begin position="325"/>
        <end position="348"/>
    </location>
</feature>
<dbReference type="Proteomes" id="UP000315439">
    <property type="component" value="Unassembled WGS sequence"/>
</dbReference>
<keyword evidence="10" id="KW-1185">Reference proteome</keyword>
<dbReference type="PANTHER" id="PTHR30572">
    <property type="entry name" value="MEMBRANE COMPONENT OF TRANSPORTER-RELATED"/>
    <property type="match status" value="1"/>
</dbReference>
<dbReference type="EMBL" id="VIKS01000001">
    <property type="protein sequence ID" value="TQV89646.1"/>
    <property type="molecule type" value="Genomic_DNA"/>
</dbReference>
<feature type="transmembrane region" description="Helical" evidence="6">
    <location>
        <begin position="25"/>
        <end position="47"/>
    </location>
</feature>
<evidence type="ECO:0000313" key="10">
    <source>
        <dbReference type="Proteomes" id="UP000315439"/>
    </source>
</evidence>
<evidence type="ECO:0000256" key="2">
    <source>
        <dbReference type="ARBA" id="ARBA00022475"/>
    </source>
</evidence>
<feature type="transmembrane region" description="Helical" evidence="6">
    <location>
        <begin position="723"/>
        <end position="749"/>
    </location>
</feature>
<evidence type="ECO:0000259" key="7">
    <source>
        <dbReference type="Pfam" id="PF02687"/>
    </source>
</evidence>
<feature type="transmembrane region" description="Helical" evidence="6">
    <location>
        <begin position="769"/>
        <end position="790"/>
    </location>
</feature>
<feature type="transmembrane region" description="Helical" evidence="6">
    <location>
        <begin position="421"/>
        <end position="440"/>
    </location>
</feature>
<evidence type="ECO:0000313" key="9">
    <source>
        <dbReference type="EMBL" id="TQV89646.1"/>
    </source>
</evidence>
<dbReference type="Pfam" id="PF12704">
    <property type="entry name" value="MacB_PCD"/>
    <property type="match status" value="1"/>
</dbReference>
<dbReference type="Pfam" id="PF02687">
    <property type="entry name" value="FtsX"/>
    <property type="match status" value="2"/>
</dbReference>
<dbReference type="InterPro" id="IPR050250">
    <property type="entry name" value="Macrolide_Exporter_MacB"/>
</dbReference>
<feature type="transmembrane region" description="Helical" evidence="6">
    <location>
        <begin position="368"/>
        <end position="392"/>
    </location>
</feature>
<keyword evidence="4 6" id="KW-1133">Transmembrane helix</keyword>
<dbReference type="AlphaFoldDB" id="A0A545UJK3"/>
<name>A0A545UJK3_9GAMM</name>
<evidence type="ECO:0000256" key="6">
    <source>
        <dbReference type="SAM" id="Phobius"/>
    </source>
</evidence>